<dbReference type="CDD" id="cd02978">
    <property type="entry name" value="KaiB_like"/>
    <property type="match status" value="1"/>
</dbReference>
<dbReference type="Gene3D" id="3.40.30.10">
    <property type="entry name" value="Glutaredoxin"/>
    <property type="match status" value="1"/>
</dbReference>
<dbReference type="EMBL" id="JAEMHM010000002">
    <property type="protein sequence ID" value="MBJ6723583.1"/>
    <property type="molecule type" value="Genomic_DNA"/>
</dbReference>
<dbReference type="Proteomes" id="UP000636888">
    <property type="component" value="Unassembled WGS sequence"/>
</dbReference>
<dbReference type="PANTHER" id="PTHR41709">
    <property type="entry name" value="KAIB-LIKE PROTEIN 1"/>
    <property type="match status" value="1"/>
</dbReference>
<feature type="domain" description="KaiB" evidence="1">
    <location>
        <begin position="27"/>
        <end position="108"/>
    </location>
</feature>
<dbReference type="SUPFAM" id="SSF52833">
    <property type="entry name" value="Thioredoxin-like"/>
    <property type="match status" value="1"/>
</dbReference>
<dbReference type="SMART" id="SM01248">
    <property type="entry name" value="KaiB"/>
    <property type="match status" value="1"/>
</dbReference>
<keyword evidence="3" id="KW-1185">Reference proteome</keyword>
<dbReference type="Pfam" id="PF07689">
    <property type="entry name" value="KaiB"/>
    <property type="match status" value="1"/>
</dbReference>
<dbReference type="InterPro" id="IPR039022">
    <property type="entry name" value="KaiB-like"/>
</dbReference>
<dbReference type="InterPro" id="IPR036249">
    <property type="entry name" value="Thioredoxin-like_sf"/>
</dbReference>
<organism evidence="2 3">
    <name type="scientific">Geomesophilobacter sediminis</name>
    <dbReference type="NCBI Taxonomy" id="2798584"/>
    <lineage>
        <taxon>Bacteria</taxon>
        <taxon>Pseudomonadati</taxon>
        <taxon>Thermodesulfobacteriota</taxon>
        <taxon>Desulfuromonadia</taxon>
        <taxon>Geobacterales</taxon>
        <taxon>Geobacteraceae</taxon>
        <taxon>Geomesophilobacter</taxon>
    </lineage>
</organism>
<dbReference type="PANTHER" id="PTHR41709:SF2">
    <property type="entry name" value="CIRCADIAN CLOCK PROTEIN KAIB2"/>
    <property type="match status" value="1"/>
</dbReference>
<comment type="caution">
    <text evidence="2">The sequence shown here is derived from an EMBL/GenBank/DDBJ whole genome shotgun (WGS) entry which is preliminary data.</text>
</comment>
<dbReference type="InterPro" id="IPR011649">
    <property type="entry name" value="KaiB_domain"/>
</dbReference>
<sequence>MPPLRRGISALQEATLERAQPERYLLRLYIAGRSRLSQRAVVNVKAICREHLPERHILEVIDIEEQPELAGSHQIVAAPTLVKESPLPHRRFIGDMPKTSTILQGLGLDPES</sequence>
<evidence type="ECO:0000313" key="3">
    <source>
        <dbReference type="Proteomes" id="UP000636888"/>
    </source>
</evidence>
<dbReference type="AlphaFoldDB" id="A0A8J7IZN6"/>
<reference evidence="2" key="1">
    <citation type="submission" date="2020-12" db="EMBL/GenBank/DDBJ databases">
        <title>Geomonas sp. Red875, isolated from river sediment.</title>
        <authorList>
            <person name="Xu Z."/>
            <person name="Zhang Z."/>
            <person name="Masuda Y."/>
            <person name="Itoh H."/>
            <person name="Senoo K."/>
        </authorList>
    </citation>
    <scope>NUCLEOTIDE SEQUENCE</scope>
    <source>
        <strain evidence="2">Red875</strain>
    </source>
</reference>
<gene>
    <name evidence="2" type="ORF">JFN93_02570</name>
</gene>
<dbReference type="GO" id="GO:0048511">
    <property type="term" value="P:rhythmic process"/>
    <property type="evidence" value="ECO:0007669"/>
    <property type="project" value="InterPro"/>
</dbReference>
<accession>A0A8J7IZN6</accession>
<protein>
    <submittedName>
        <fullName evidence="2">Circadian clock KaiB family protein</fullName>
    </submittedName>
</protein>
<evidence type="ECO:0000259" key="1">
    <source>
        <dbReference type="SMART" id="SM01248"/>
    </source>
</evidence>
<evidence type="ECO:0000313" key="2">
    <source>
        <dbReference type="EMBL" id="MBJ6723583.1"/>
    </source>
</evidence>
<name>A0A8J7IZN6_9BACT</name>
<proteinExistence type="predicted"/>